<dbReference type="PROSITE" id="PS51011">
    <property type="entry name" value="ARID"/>
    <property type="match status" value="1"/>
</dbReference>
<accession>A0A0P0XPV0</accession>
<evidence type="ECO:0000256" key="1">
    <source>
        <dbReference type="PROSITE-ProRule" id="PRU00267"/>
    </source>
</evidence>
<dbReference type="EMBL" id="AP014965">
    <property type="protein sequence ID" value="BAT09229.1"/>
    <property type="molecule type" value="Genomic_DNA"/>
</dbReference>
<keyword evidence="6" id="KW-1185">Reference proteome</keyword>
<gene>
    <name evidence="5" type="ordered locus">Os09g0544500</name>
    <name evidence="5" type="ORF">OSNPB_090544500</name>
</gene>
<reference evidence="5 6" key="3">
    <citation type="journal article" date="2013" name="Rice">
        <title>Improvement of the Oryza sativa Nipponbare reference genome using next generation sequence and optical map data.</title>
        <authorList>
            <person name="Kawahara Y."/>
            <person name="de la Bastide M."/>
            <person name="Hamilton J.P."/>
            <person name="Kanamori H."/>
            <person name="McCombie W.R."/>
            <person name="Ouyang S."/>
            <person name="Schwartz D.C."/>
            <person name="Tanaka T."/>
            <person name="Wu J."/>
            <person name="Zhou S."/>
            <person name="Childs K.L."/>
            <person name="Davidson R.M."/>
            <person name="Lin H."/>
            <person name="Quesada-Ocampo L."/>
            <person name="Vaillancourt B."/>
            <person name="Sakai H."/>
            <person name="Lee S.S."/>
            <person name="Kim J."/>
            <person name="Numa H."/>
            <person name="Itoh T."/>
            <person name="Buell C.R."/>
            <person name="Matsumoto T."/>
        </authorList>
    </citation>
    <scope>NUCLEOTIDE SEQUENCE [LARGE SCALE GENOMIC DNA]</scope>
    <source>
        <strain evidence="6">cv. Nipponbare</strain>
    </source>
</reference>
<dbReference type="PANTHER" id="PTHR46691:SF1">
    <property type="entry name" value="AT-RICH INTERACTIVE DOMAIN-CONTAINING PROTEIN 2"/>
    <property type="match status" value="1"/>
</dbReference>
<dbReference type="InParanoid" id="A0A0P0XPV0"/>
<feature type="domain" description="HMG box" evidence="3">
    <location>
        <begin position="235"/>
        <end position="302"/>
    </location>
</feature>
<reference evidence="6" key="1">
    <citation type="journal article" date="2005" name="Nature">
        <title>The map-based sequence of the rice genome.</title>
        <authorList>
            <consortium name="International rice genome sequencing project (IRGSP)"/>
            <person name="Matsumoto T."/>
            <person name="Wu J."/>
            <person name="Kanamori H."/>
            <person name="Katayose Y."/>
            <person name="Fujisawa M."/>
            <person name="Namiki N."/>
            <person name="Mizuno H."/>
            <person name="Yamamoto K."/>
            <person name="Antonio B.A."/>
            <person name="Baba T."/>
            <person name="Sakata K."/>
            <person name="Nagamura Y."/>
            <person name="Aoki H."/>
            <person name="Arikawa K."/>
            <person name="Arita K."/>
            <person name="Bito T."/>
            <person name="Chiden Y."/>
            <person name="Fujitsuka N."/>
            <person name="Fukunaka R."/>
            <person name="Hamada M."/>
            <person name="Harada C."/>
            <person name="Hayashi A."/>
            <person name="Hijishita S."/>
            <person name="Honda M."/>
            <person name="Hosokawa S."/>
            <person name="Ichikawa Y."/>
            <person name="Idonuma A."/>
            <person name="Iijima M."/>
            <person name="Ikeda M."/>
            <person name="Ikeno M."/>
            <person name="Ito K."/>
            <person name="Ito S."/>
            <person name="Ito T."/>
            <person name="Ito Y."/>
            <person name="Ito Y."/>
            <person name="Iwabuchi A."/>
            <person name="Kamiya K."/>
            <person name="Karasawa W."/>
            <person name="Kurita K."/>
            <person name="Katagiri S."/>
            <person name="Kikuta A."/>
            <person name="Kobayashi H."/>
            <person name="Kobayashi N."/>
            <person name="Machita K."/>
            <person name="Maehara T."/>
            <person name="Masukawa M."/>
            <person name="Mizubayashi T."/>
            <person name="Mukai Y."/>
            <person name="Nagasaki H."/>
            <person name="Nagata Y."/>
            <person name="Naito S."/>
            <person name="Nakashima M."/>
            <person name="Nakama Y."/>
            <person name="Nakamichi Y."/>
            <person name="Nakamura M."/>
            <person name="Meguro A."/>
            <person name="Negishi M."/>
            <person name="Ohta I."/>
            <person name="Ohta T."/>
            <person name="Okamoto M."/>
            <person name="Ono N."/>
            <person name="Saji S."/>
            <person name="Sakaguchi M."/>
            <person name="Sakai K."/>
            <person name="Shibata M."/>
            <person name="Shimokawa T."/>
            <person name="Song J."/>
            <person name="Takazaki Y."/>
            <person name="Terasawa K."/>
            <person name="Tsugane M."/>
            <person name="Tsuji K."/>
            <person name="Ueda S."/>
            <person name="Waki K."/>
            <person name="Yamagata H."/>
            <person name="Yamamoto M."/>
            <person name="Yamamoto S."/>
            <person name="Yamane H."/>
            <person name="Yoshiki S."/>
            <person name="Yoshihara R."/>
            <person name="Yukawa K."/>
            <person name="Zhong H."/>
            <person name="Yano M."/>
            <person name="Yuan Q."/>
            <person name="Ouyang S."/>
            <person name="Liu J."/>
            <person name="Jones K.M."/>
            <person name="Gansberger K."/>
            <person name="Moffat K."/>
            <person name="Hill J."/>
            <person name="Bera J."/>
            <person name="Fadrosh D."/>
            <person name="Jin S."/>
            <person name="Johri S."/>
            <person name="Kim M."/>
            <person name="Overton L."/>
            <person name="Reardon M."/>
            <person name="Tsitrin T."/>
            <person name="Vuong H."/>
            <person name="Weaver B."/>
            <person name="Ciecko A."/>
            <person name="Tallon L."/>
            <person name="Jackson J."/>
            <person name="Pai G."/>
            <person name="Aken S.V."/>
            <person name="Utterback T."/>
            <person name="Reidmuller S."/>
            <person name="Feldblyum T."/>
            <person name="Hsiao J."/>
            <person name="Zismann V."/>
            <person name="Iobst S."/>
            <person name="de Vazeille A.R."/>
            <person name="Buell C.R."/>
            <person name="Ying K."/>
            <person name="Li Y."/>
            <person name="Lu T."/>
            <person name="Huang Y."/>
            <person name="Zhao Q."/>
            <person name="Feng Q."/>
            <person name="Zhang L."/>
            <person name="Zhu J."/>
            <person name="Weng Q."/>
            <person name="Mu J."/>
            <person name="Lu Y."/>
            <person name="Fan D."/>
            <person name="Liu Y."/>
            <person name="Guan J."/>
            <person name="Zhang Y."/>
            <person name="Yu S."/>
            <person name="Liu X."/>
            <person name="Zhang Y."/>
            <person name="Hong G."/>
            <person name="Han B."/>
            <person name="Choisne N."/>
            <person name="Demange N."/>
            <person name="Orjeda G."/>
            <person name="Samain S."/>
            <person name="Cattolico L."/>
            <person name="Pelletier E."/>
            <person name="Couloux A."/>
            <person name="Segurens B."/>
            <person name="Wincker P."/>
            <person name="D'Hont A."/>
            <person name="Scarpelli C."/>
            <person name="Weissenbach J."/>
            <person name="Salanoubat M."/>
            <person name="Quetier F."/>
            <person name="Yu Y."/>
            <person name="Kim H.R."/>
            <person name="Rambo T."/>
            <person name="Currie J."/>
            <person name="Collura K."/>
            <person name="Luo M."/>
            <person name="Yang T."/>
            <person name="Ammiraju J.S.S."/>
            <person name="Engler F."/>
            <person name="Soderlund C."/>
            <person name="Wing R.A."/>
            <person name="Palmer L.E."/>
            <person name="de la Bastide M."/>
            <person name="Spiegel L."/>
            <person name="Nascimento L."/>
            <person name="Zutavern T."/>
            <person name="O'Shaughnessy A."/>
            <person name="Dike S."/>
            <person name="Dedhia N."/>
            <person name="Preston R."/>
            <person name="Balija V."/>
            <person name="McCombie W.R."/>
            <person name="Chow T."/>
            <person name="Chen H."/>
            <person name="Chung M."/>
            <person name="Chen C."/>
            <person name="Shaw J."/>
            <person name="Wu H."/>
            <person name="Hsiao K."/>
            <person name="Chao Y."/>
            <person name="Chu M."/>
            <person name="Cheng C."/>
            <person name="Hour A."/>
            <person name="Lee P."/>
            <person name="Lin S."/>
            <person name="Lin Y."/>
            <person name="Liou J."/>
            <person name="Liu S."/>
            <person name="Hsing Y."/>
            <person name="Raghuvanshi S."/>
            <person name="Mohanty A."/>
            <person name="Bharti A.K."/>
            <person name="Gaur A."/>
            <person name="Gupta V."/>
            <person name="Kumar D."/>
            <person name="Ravi V."/>
            <person name="Vij S."/>
            <person name="Kapur A."/>
            <person name="Khurana P."/>
            <person name="Khurana P."/>
            <person name="Khurana J.P."/>
            <person name="Tyagi A.K."/>
            <person name="Gaikwad K."/>
            <person name="Singh A."/>
            <person name="Dalal V."/>
            <person name="Srivastava S."/>
            <person name="Dixit A."/>
            <person name="Pal A.K."/>
            <person name="Ghazi I.A."/>
            <person name="Yadav M."/>
            <person name="Pandit A."/>
            <person name="Bhargava A."/>
            <person name="Sureshbabu K."/>
            <person name="Batra K."/>
            <person name="Sharma T.R."/>
            <person name="Mohapatra T."/>
            <person name="Singh N.K."/>
            <person name="Messing J."/>
            <person name="Nelson A.B."/>
            <person name="Fuks G."/>
            <person name="Kavchok S."/>
            <person name="Keizer G."/>
            <person name="Linton E."/>
            <person name="Llaca V."/>
            <person name="Song R."/>
            <person name="Tanyolac B."/>
            <person name="Young S."/>
            <person name="Ho-Il K."/>
            <person name="Hahn J.H."/>
            <person name="Sangsakoo G."/>
            <person name="Vanavichit A."/>
            <person name="de Mattos Luiz.A.T."/>
            <person name="Zimmer P.D."/>
            <person name="Malone G."/>
            <person name="Dellagostin O."/>
            <person name="de Oliveira A.C."/>
            <person name="Bevan M."/>
            <person name="Bancroft I."/>
            <person name="Minx P."/>
            <person name="Cordum H."/>
            <person name="Wilson R."/>
            <person name="Cheng Z."/>
            <person name="Jin W."/>
            <person name="Jiang J."/>
            <person name="Leong S.A."/>
            <person name="Iwama H."/>
            <person name="Gojobori T."/>
            <person name="Itoh T."/>
            <person name="Niimura Y."/>
            <person name="Fujii Y."/>
            <person name="Habara T."/>
            <person name="Sakai H."/>
            <person name="Sato Y."/>
            <person name="Wilson G."/>
            <person name="Kumar K."/>
            <person name="McCouch S."/>
            <person name="Juretic N."/>
            <person name="Hoen D."/>
            <person name="Wright S."/>
            <person name="Bruskiewich R."/>
            <person name="Bureau T."/>
            <person name="Miyao A."/>
            <person name="Hirochika H."/>
            <person name="Nishikawa T."/>
            <person name="Kadowaki K."/>
            <person name="Sugiura M."/>
            <person name="Burr B."/>
            <person name="Sasaki T."/>
        </authorList>
    </citation>
    <scope>NUCLEOTIDE SEQUENCE [LARGE SCALE GENOMIC DNA]</scope>
    <source>
        <strain evidence="6">cv. Nipponbare</strain>
    </source>
</reference>
<dbReference type="InterPro" id="IPR036431">
    <property type="entry name" value="ARID_dom_sf"/>
</dbReference>
<evidence type="ECO:0000313" key="5">
    <source>
        <dbReference type="EMBL" id="BAT09229.1"/>
    </source>
</evidence>
<keyword evidence="1" id="KW-0539">Nucleus</keyword>
<dbReference type="SMART" id="SM01014">
    <property type="entry name" value="ARID"/>
    <property type="match status" value="1"/>
</dbReference>
<feature type="region of interest" description="Disordered" evidence="2">
    <location>
        <begin position="133"/>
        <end position="164"/>
    </location>
</feature>
<sequence>MEVMDGAAMAEKLLYPPPLLSHEEVANDRAAFMDTLRRFHSLMGTKFMIPVIGGKEMDLHALYVEVTSRGGLAKVMEERKWREVMARFSFPATTTSASYVLRRYYLSLLHHYEQVYFFRAHGALLRPAASALTKTPRRKMRGTSDQSPAAAEAGKRMALPERLGGEPCSFSVTGSIDGKFEHGYLVTVKIAAETLRGVLYRVAPPPPPPAAPPPPPPPARGRRRRGRRQRDPAQPRPNRSAYNFFFKEKHPELKATHPHREREYSRMIGDAWNRLAADDKMVYYRHSAEDKERYKREMQEYNERLKLAPSTMAG</sequence>
<dbReference type="Pfam" id="PF00505">
    <property type="entry name" value="HMG_box"/>
    <property type="match status" value="1"/>
</dbReference>
<dbReference type="Pfam" id="PF01388">
    <property type="entry name" value="ARID"/>
    <property type="match status" value="1"/>
</dbReference>
<dbReference type="InterPro" id="IPR009071">
    <property type="entry name" value="HMG_box_dom"/>
</dbReference>
<evidence type="ECO:0000256" key="2">
    <source>
        <dbReference type="SAM" id="MobiDB-lite"/>
    </source>
</evidence>
<dbReference type="GO" id="GO:0003677">
    <property type="term" value="F:DNA binding"/>
    <property type="evidence" value="ECO:0000318"/>
    <property type="project" value="GO_Central"/>
</dbReference>
<dbReference type="PaxDb" id="39947-A0A0P0XPV0"/>
<dbReference type="PROSITE" id="PS50118">
    <property type="entry name" value="HMG_BOX_2"/>
    <property type="match status" value="1"/>
</dbReference>
<evidence type="ECO:0000259" key="4">
    <source>
        <dbReference type="PROSITE" id="PS51011"/>
    </source>
</evidence>
<dbReference type="SMART" id="SM00398">
    <property type="entry name" value="HMG"/>
    <property type="match status" value="1"/>
</dbReference>
<keyword evidence="1" id="KW-0238">DNA-binding</keyword>
<evidence type="ECO:0000259" key="3">
    <source>
        <dbReference type="PROSITE" id="PS50118"/>
    </source>
</evidence>
<evidence type="ECO:0000313" key="6">
    <source>
        <dbReference type="Proteomes" id="UP000059680"/>
    </source>
</evidence>
<organism evidence="5 6">
    <name type="scientific">Oryza sativa subsp. japonica</name>
    <name type="common">Rice</name>
    <dbReference type="NCBI Taxonomy" id="39947"/>
    <lineage>
        <taxon>Eukaryota</taxon>
        <taxon>Viridiplantae</taxon>
        <taxon>Streptophyta</taxon>
        <taxon>Embryophyta</taxon>
        <taxon>Tracheophyta</taxon>
        <taxon>Spermatophyta</taxon>
        <taxon>Magnoliopsida</taxon>
        <taxon>Liliopsida</taxon>
        <taxon>Poales</taxon>
        <taxon>Poaceae</taxon>
        <taxon>BOP clade</taxon>
        <taxon>Oryzoideae</taxon>
        <taxon>Oryzeae</taxon>
        <taxon>Oryzinae</taxon>
        <taxon>Oryza</taxon>
        <taxon>Oryza sativa</taxon>
    </lineage>
</organism>
<dbReference type="FunCoup" id="A0A0P0XPV0">
    <property type="interactions" value="287"/>
</dbReference>
<reference evidence="5 6" key="2">
    <citation type="journal article" date="2013" name="Plant Cell Physiol.">
        <title>Rice Annotation Project Database (RAP-DB): an integrative and interactive database for rice genomics.</title>
        <authorList>
            <person name="Sakai H."/>
            <person name="Lee S.S."/>
            <person name="Tanaka T."/>
            <person name="Numa H."/>
            <person name="Kim J."/>
            <person name="Kawahara Y."/>
            <person name="Wakimoto H."/>
            <person name="Yang C.C."/>
            <person name="Iwamoto M."/>
            <person name="Abe T."/>
            <person name="Yamada Y."/>
            <person name="Muto A."/>
            <person name="Inokuchi H."/>
            <person name="Ikemura T."/>
            <person name="Matsumoto T."/>
            <person name="Sasaki T."/>
            <person name="Itoh T."/>
        </authorList>
    </citation>
    <scope>NUCLEOTIDE SEQUENCE [LARGE SCALE GENOMIC DNA]</scope>
    <source>
        <strain evidence="6">cv. Nipponbare</strain>
    </source>
</reference>
<dbReference type="CDD" id="cd22009">
    <property type="entry name" value="HMG-box_AtHMGB9-like"/>
    <property type="match status" value="1"/>
</dbReference>
<dbReference type="AlphaFoldDB" id="A0A0P0XPV0"/>
<dbReference type="GO" id="GO:0005634">
    <property type="term" value="C:nucleus"/>
    <property type="evidence" value="ECO:0000318"/>
    <property type="project" value="GO_Central"/>
</dbReference>
<dbReference type="SUPFAM" id="SSF47095">
    <property type="entry name" value="HMG-box"/>
    <property type="match status" value="1"/>
</dbReference>
<dbReference type="Gene3D" id="1.10.150.60">
    <property type="entry name" value="ARID DNA-binding domain"/>
    <property type="match status" value="1"/>
</dbReference>
<dbReference type="InterPro" id="IPR045303">
    <property type="entry name" value="ARID_HMGB9-like"/>
</dbReference>
<feature type="DNA-binding region" description="HMG box" evidence="1">
    <location>
        <begin position="235"/>
        <end position="302"/>
    </location>
</feature>
<dbReference type="Gene3D" id="1.10.30.10">
    <property type="entry name" value="High mobility group box domain"/>
    <property type="match status" value="1"/>
</dbReference>
<feature type="region of interest" description="Disordered" evidence="2">
    <location>
        <begin position="202"/>
        <end position="242"/>
    </location>
</feature>
<name>A0A0P0XPV0_ORYSJ</name>
<proteinExistence type="predicted"/>
<dbReference type="SMART" id="SM00501">
    <property type="entry name" value="BRIGHT"/>
    <property type="match status" value="1"/>
</dbReference>
<dbReference type="CDD" id="cd16872">
    <property type="entry name" value="ARID_HMGB9-like"/>
    <property type="match status" value="1"/>
</dbReference>
<feature type="compositionally biased region" description="Pro residues" evidence="2">
    <location>
        <begin position="203"/>
        <end position="219"/>
    </location>
</feature>
<dbReference type="Proteomes" id="UP000059680">
    <property type="component" value="Chromosome 9"/>
</dbReference>
<dbReference type="PANTHER" id="PTHR46691">
    <property type="entry name" value="HIGH MOBILITY GROUP B PROTEIN 9"/>
    <property type="match status" value="1"/>
</dbReference>
<dbReference type="InterPro" id="IPR001606">
    <property type="entry name" value="ARID_dom"/>
</dbReference>
<feature type="domain" description="ARID" evidence="4">
    <location>
        <begin position="26"/>
        <end position="117"/>
    </location>
</feature>
<dbReference type="SMR" id="A0A0P0XPV0"/>
<dbReference type="InterPro" id="IPR036910">
    <property type="entry name" value="HMG_box_dom_sf"/>
</dbReference>
<dbReference type="STRING" id="39947.A0A0P0XPV0"/>
<dbReference type="SUPFAM" id="SSF46774">
    <property type="entry name" value="ARID-like"/>
    <property type="match status" value="1"/>
</dbReference>
<protein>
    <submittedName>
        <fullName evidence="5">Os09g0544500 protein</fullName>
    </submittedName>
</protein>